<dbReference type="GO" id="GO:0006417">
    <property type="term" value="P:regulation of translation"/>
    <property type="evidence" value="ECO:0007669"/>
    <property type="project" value="TreeGrafter"/>
</dbReference>
<dbReference type="PANTHER" id="PTHR23346:SF7">
    <property type="entry name" value="STALLED RIBOSOME SENSOR GCN1"/>
    <property type="match status" value="1"/>
</dbReference>
<name>A0A8T0I6T0_CERPU</name>
<evidence type="ECO:0000313" key="4">
    <source>
        <dbReference type="Proteomes" id="UP000822688"/>
    </source>
</evidence>
<keyword evidence="4" id="KW-1185">Reference proteome</keyword>
<dbReference type="PANTHER" id="PTHR23346">
    <property type="entry name" value="TRANSLATIONAL ACTIVATOR GCN1-RELATED"/>
    <property type="match status" value="1"/>
</dbReference>
<evidence type="ECO:0000256" key="1">
    <source>
        <dbReference type="ARBA" id="ARBA00022737"/>
    </source>
</evidence>
<dbReference type="EMBL" id="CM026424">
    <property type="protein sequence ID" value="KAG0579182.1"/>
    <property type="molecule type" value="Genomic_DNA"/>
</dbReference>
<evidence type="ECO:0000256" key="2">
    <source>
        <dbReference type="SAM" id="MobiDB-lite"/>
    </source>
</evidence>
<gene>
    <name evidence="3" type="ORF">KC19_4G079400</name>
</gene>
<dbReference type="GO" id="GO:0005829">
    <property type="term" value="C:cytosol"/>
    <property type="evidence" value="ECO:0007669"/>
    <property type="project" value="TreeGrafter"/>
</dbReference>
<accession>A0A8T0I6T0</accession>
<evidence type="ECO:0000313" key="3">
    <source>
        <dbReference type="EMBL" id="KAG0579182.1"/>
    </source>
</evidence>
<dbReference type="OrthoDB" id="5148094at2759"/>
<feature type="region of interest" description="Disordered" evidence="2">
    <location>
        <begin position="135"/>
        <end position="154"/>
    </location>
</feature>
<dbReference type="GO" id="GO:0034198">
    <property type="term" value="P:cellular response to amino acid starvation"/>
    <property type="evidence" value="ECO:0007669"/>
    <property type="project" value="TreeGrafter"/>
</dbReference>
<dbReference type="GO" id="GO:0019887">
    <property type="term" value="F:protein kinase regulator activity"/>
    <property type="evidence" value="ECO:0007669"/>
    <property type="project" value="TreeGrafter"/>
</dbReference>
<dbReference type="Proteomes" id="UP000822688">
    <property type="component" value="Chromosome 4"/>
</dbReference>
<dbReference type="AlphaFoldDB" id="A0A8T0I6T0"/>
<sequence length="275" mass="29689">MSFGSILASDPLAVCEVLLGSSGLVSASLSESQAAVFSLETAMRVLPDSFFPTFIQKMDLLGDRHLHDSLSSQGIKIFNTEEGMLSSELGVYVAEAVMDRNVRGARGRFKMYGDDEEVGKPSPVSRQVDIGKKDVTKGVKKSSESDKARSAKGEARELKIQEEYSVRKKVEAIKRKHSLVLRALGLVAVANPAKAHEQLPALVDRVFPLLKSPLAMIVLRHVRVTVEKLVSCVAAPRDMGPFGYCGISEDGSSTVGSILQAPVQLPVKDANQKPV</sequence>
<keyword evidence="1" id="KW-0677">Repeat</keyword>
<proteinExistence type="predicted"/>
<reference evidence="3" key="1">
    <citation type="submission" date="2020-06" db="EMBL/GenBank/DDBJ databases">
        <title>WGS assembly of Ceratodon purpureus strain R40.</title>
        <authorList>
            <person name="Carey S.B."/>
            <person name="Jenkins J."/>
            <person name="Shu S."/>
            <person name="Lovell J.T."/>
            <person name="Sreedasyam A."/>
            <person name="Maumus F."/>
            <person name="Tiley G.P."/>
            <person name="Fernandez-Pozo N."/>
            <person name="Barry K."/>
            <person name="Chen C."/>
            <person name="Wang M."/>
            <person name="Lipzen A."/>
            <person name="Daum C."/>
            <person name="Saski C.A."/>
            <person name="Payton A.C."/>
            <person name="Mcbreen J.C."/>
            <person name="Conrad R.E."/>
            <person name="Kollar L.M."/>
            <person name="Olsson S."/>
            <person name="Huttunen S."/>
            <person name="Landis J.B."/>
            <person name="Wickett N.J."/>
            <person name="Johnson M.G."/>
            <person name="Rensing S.A."/>
            <person name="Grimwood J."/>
            <person name="Schmutz J."/>
            <person name="Mcdaniel S.F."/>
        </authorList>
    </citation>
    <scope>NUCLEOTIDE SEQUENCE</scope>
    <source>
        <strain evidence="3">R40</strain>
    </source>
</reference>
<comment type="caution">
    <text evidence="3">The sequence shown here is derived from an EMBL/GenBank/DDBJ whole genome shotgun (WGS) entry which is preliminary data.</text>
</comment>
<organism evidence="3 4">
    <name type="scientific">Ceratodon purpureus</name>
    <name type="common">Fire moss</name>
    <name type="synonym">Dicranum purpureum</name>
    <dbReference type="NCBI Taxonomy" id="3225"/>
    <lineage>
        <taxon>Eukaryota</taxon>
        <taxon>Viridiplantae</taxon>
        <taxon>Streptophyta</taxon>
        <taxon>Embryophyta</taxon>
        <taxon>Bryophyta</taxon>
        <taxon>Bryophytina</taxon>
        <taxon>Bryopsida</taxon>
        <taxon>Dicranidae</taxon>
        <taxon>Pseudoditrichales</taxon>
        <taxon>Ditrichaceae</taxon>
        <taxon>Ceratodon</taxon>
    </lineage>
</organism>
<protein>
    <submittedName>
        <fullName evidence="3">Uncharacterized protein</fullName>
    </submittedName>
</protein>